<organism evidence="7 8">
    <name type="scientific">Ilyomonas limi</name>
    <dbReference type="NCBI Taxonomy" id="2575867"/>
    <lineage>
        <taxon>Bacteria</taxon>
        <taxon>Pseudomonadati</taxon>
        <taxon>Bacteroidota</taxon>
        <taxon>Chitinophagia</taxon>
        <taxon>Chitinophagales</taxon>
        <taxon>Chitinophagaceae</taxon>
        <taxon>Ilyomonas</taxon>
    </lineage>
</organism>
<evidence type="ECO:0000256" key="4">
    <source>
        <dbReference type="PROSITE-ProRule" id="PRU00433"/>
    </source>
</evidence>
<accession>A0A4U3L0W9</accession>
<gene>
    <name evidence="7" type="ORF">FC093_10875</name>
</gene>
<evidence type="ECO:0000259" key="6">
    <source>
        <dbReference type="PROSITE" id="PS51007"/>
    </source>
</evidence>
<proteinExistence type="predicted"/>
<dbReference type="OrthoDB" id="9809720at2"/>
<dbReference type="GO" id="GO:0020037">
    <property type="term" value="F:heme binding"/>
    <property type="evidence" value="ECO:0007669"/>
    <property type="project" value="InterPro"/>
</dbReference>
<feature type="chain" id="PRO_5020933318" evidence="5">
    <location>
        <begin position="20"/>
        <end position="203"/>
    </location>
</feature>
<dbReference type="InterPro" id="IPR051459">
    <property type="entry name" value="Cytochrome_c-type_DH"/>
</dbReference>
<keyword evidence="5" id="KW-0732">Signal</keyword>
<dbReference type="PROSITE" id="PS51257">
    <property type="entry name" value="PROKAR_LIPOPROTEIN"/>
    <property type="match status" value="1"/>
</dbReference>
<dbReference type="InterPro" id="IPR009056">
    <property type="entry name" value="Cyt_c-like_dom"/>
</dbReference>
<dbReference type="Gene3D" id="1.10.760.10">
    <property type="entry name" value="Cytochrome c-like domain"/>
    <property type="match status" value="1"/>
</dbReference>
<dbReference type="SUPFAM" id="SSF46626">
    <property type="entry name" value="Cytochrome c"/>
    <property type="match status" value="1"/>
</dbReference>
<reference evidence="7 8" key="1">
    <citation type="submission" date="2019-05" db="EMBL/GenBank/DDBJ databases">
        <title>Panacibacter sp. strain 17mud1-8 Genome sequencing and assembly.</title>
        <authorList>
            <person name="Chhetri G."/>
        </authorList>
    </citation>
    <scope>NUCLEOTIDE SEQUENCE [LARGE SCALE GENOMIC DNA]</scope>
    <source>
        <strain evidence="7 8">17mud1-8</strain>
    </source>
</reference>
<protein>
    <submittedName>
        <fullName evidence="7">C-type cytochrome</fullName>
    </submittedName>
</protein>
<dbReference type="PROSITE" id="PS51007">
    <property type="entry name" value="CYTC"/>
    <property type="match status" value="1"/>
</dbReference>
<comment type="caution">
    <text evidence="7">The sequence shown here is derived from an EMBL/GenBank/DDBJ whole genome shotgun (WGS) entry which is preliminary data.</text>
</comment>
<dbReference type="InterPro" id="IPR036909">
    <property type="entry name" value="Cyt_c-like_dom_sf"/>
</dbReference>
<dbReference type="PANTHER" id="PTHR35008:SF4">
    <property type="entry name" value="BLL4482 PROTEIN"/>
    <property type="match status" value="1"/>
</dbReference>
<dbReference type="GO" id="GO:0009055">
    <property type="term" value="F:electron transfer activity"/>
    <property type="evidence" value="ECO:0007669"/>
    <property type="project" value="InterPro"/>
</dbReference>
<keyword evidence="8" id="KW-1185">Reference proteome</keyword>
<evidence type="ECO:0000256" key="5">
    <source>
        <dbReference type="SAM" id="SignalP"/>
    </source>
</evidence>
<name>A0A4U3L0W9_9BACT</name>
<dbReference type="PANTHER" id="PTHR35008">
    <property type="entry name" value="BLL4482 PROTEIN-RELATED"/>
    <property type="match status" value="1"/>
</dbReference>
<keyword evidence="1 4" id="KW-0349">Heme</keyword>
<evidence type="ECO:0000313" key="8">
    <source>
        <dbReference type="Proteomes" id="UP000305848"/>
    </source>
</evidence>
<feature type="signal peptide" evidence="5">
    <location>
        <begin position="1"/>
        <end position="19"/>
    </location>
</feature>
<dbReference type="EMBL" id="SZQL01000007">
    <property type="protein sequence ID" value="TKK68615.1"/>
    <property type="molecule type" value="Genomic_DNA"/>
</dbReference>
<feature type="domain" description="Cytochrome c" evidence="6">
    <location>
        <begin position="39"/>
        <end position="179"/>
    </location>
</feature>
<dbReference type="Pfam" id="PF00034">
    <property type="entry name" value="Cytochrom_C"/>
    <property type="match status" value="1"/>
</dbReference>
<sequence>MKTITFLLFVCSAIIYVLSSCNITSSKPVAQDDARYSKQLIARGEYLVNAIGCDDCHSPKKMGPHGPEVDAALRFSGYPAQRPLPPADNETVQNGWALFGPDLTAAIGPWGASFAANITSDETGIGKWTEAQFIKAIREGKSKGLDGARTLLPPMPWQNFRKLNDEDLKSIYAYLKTTTPVKNIVPSPIPLKDIKFKKEVRKV</sequence>
<evidence type="ECO:0000313" key="7">
    <source>
        <dbReference type="EMBL" id="TKK68615.1"/>
    </source>
</evidence>
<evidence type="ECO:0000256" key="3">
    <source>
        <dbReference type="ARBA" id="ARBA00023004"/>
    </source>
</evidence>
<dbReference type="GO" id="GO:0046872">
    <property type="term" value="F:metal ion binding"/>
    <property type="evidence" value="ECO:0007669"/>
    <property type="project" value="UniProtKB-KW"/>
</dbReference>
<dbReference type="RefSeq" id="WP_137261803.1">
    <property type="nucleotide sequence ID" value="NZ_SZQL01000007.1"/>
</dbReference>
<evidence type="ECO:0000256" key="2">
    <source>
        <dbReference type="ARBA" id="ARBA00022723"/>
    </source>
</evidence>
<keyword evidence="2 4" id="KW-0479">Metal-binding</keyword>
<keyword evidence="3 4" id="KW-0408">Iron</keyword>
<dbReference type="Proteomes" id="UP000305848">
    <property type="component" value="Unassembled WGS sequence"/>
</dbReference>
<dbReference type="AlphaFoldDB" id="A0A4U3L0W9"/>
<evidence type="ECO:0000256" key="1">
    <source>
        <dbReference type="ARBA" id="ARBA00022617"/>
    </source>
</evidence>